<reference evidence="2 3" key="1">
    <citation type="submission" date="2014-03" db="EMBL/GenBank/DDBJ databases">
        <title>Bradyrhizobium valentinum sp. nov., isolated from effective nodules of Lupinus mariae-josephae, a lupine endemic of basic-lime soils in Eastern Spain.</title>
        <authorList>
            <person name="Duran D."/>
            <person name="Rey L."/>
            <person name="Navarro A."/>
            <person name="Busquets A."/>
            <person name="Imperial J."/>
            <person name="Ruiz-Argueso T."/>
        </authorList>
    </citation>
    <scope>NUCLEOTIDE SEQUENCE [LARGE SCALE GENOMIC DNA]</scope>
    <source>
        <strain evidence="2 3">Ro19</strain>
    </source>
</reference>
<feature type="compositionally biased region" description="Polar residues" evidence="1">
    <location>
        <begin position="42"/>
        <end position="55"/>
    </location>
</feature>
<evidence type="ECO:0000313" key="2">
    <source>
        <dbReference type="EMBL" id="KRR30010.1"/>
    </source>
</evidence>
<name>A0A0R3NDA3_9BRAD</name>
<organism evidence="2 3">
    <name type="scientific">Bradyrhizobium retamae</name>
    <dbReference type="NCBI Taxonomy" id="1300035"/>
    <lineage>
        <taxon>Bacteria</taxon>
        <taxon>Pseudomonadati</taxon>
        <taxon>Pseudomonadota</taxon>
        <taxon>Alphaproteobacteria</taxon>
        <taxon>Hyphomicrobiales</taxon>
        <taxon>Nitrobacteraceae</taxon>
        <taxon>Bradyrhizobium</taxon>
    </lineage>
</organism>
<evidence type="ECO:0000313" key="3">
    <source>
        <dbReference type="Proteomes" id="UP000052023"/>
    </source>
</evidence>
<dbReference type="AlphaFoldDB" id="A0A0R3NDA3"/>
<feature type="region of interest" description="Disordered" evidence="1">
    <location>
        <begin position="41"/>
        <end position="116"/>
    </location>
</feature>
<proteinExistence type="predicted"/>
<evidence type="ECO:0000256" key="1">
    <source>
        <dbReference type="SAM" id="MobiDB-lite"/>
    </source>
</evidence>
<keyword evidence="3" id="KW-1185">Reference proteome</keyword>
<gene>
    <name evidence="2" type="ORF">CQ13_14495</name>
</gene>
<dbReference type="EMBL" id="LLYA01000002">
    <property type="protein sequence ID" value="KRR30010.1"/>
    <property type="molecule type" value="Genomic_DNA"/>
</dbReference>
<sequence>MPADARQRKYRREMLGASTLIAVGLIISALSLTEIVARDSQHVAQATPPTQSTPDAETKPPAPAAPSEPGTTGQRPSDIPPQPARPDPDAQKSGAQPALPPAPAEKTAPPIREKEK</sequence>
<protein>
    <submittedName>
        <fullName evidence="2">Uncharacterized protein</fullName>
    </submittedName>
</protein>
<accession>A0A0R3NDA3</accession>
<dbReference type="OrthoDB" id="8238777at2"/>
<dbReference type="Proteomes" id="UP000052023">
    <property type="component" value="Unassembled WGS sequence"/>
</dbReference>
<comment type="caution">
    <text evidence="2">The sequence shown here is derived from an EMBL/GenBank/DDBJ whole genome shotgun (WGS) entry which is preliminary data.</text>
</comment>